<evidence type="ECO:0000313" key="3">
    <source>
        <dbReference type="Proteomes" id="UP000243799"/>
    </source>
</evidence>
<evidence type="ECO:0000313" key="2">
    <source>
        <dbReference type="EMBL" id="SFA93617.1"/>
    </source>
</evidence>
<dbReference type="EMBL" id="FOKG01000002">
    <property type="protein sequence ID" value="SFA93617.1"/>
    <property type="molecule type" value="Genomic_DNA"/>
</dbReference>
<organism evidence="2 3">
    <name type="scientific">Amycolatopsis marina</name>
    <dbReference type="NCBI Taxonomy" id="490629"/>
    <lineage>
        <taxon>Bacteria</taxon>
        <taxon>Bacillati</taxon>
        <taxon>Actinomycetota</taxon>
        <taxon>Actinomycetes</taxon>
        <taxon>Pseudonocardiales</taxon>
        <taxon>Pseudonocardiaceae</taxon>
        <taxon>Amycolatopsis</taxon>
    </lineage>
</organism>
<evidence type="ECO:0000256" key="1">
    <source>
        <dbReference type="SAM" id="SignalP"/>
    </source>
</evidence>
<protein>
    <recommendedName>
        <fullName evidence="4">Secreted protein</fullName>
    </recommendedName>
</protein>
<proteinExistence type="predicted"/>
<reference evidence="3" key="1">
    <citation type="submission" date="2016-10" db="EMBL/GenBank/DDBJ databases">
        <authorList>
            <person name="Varghese N."/>
            <person name="Submissions S."/>
        </authorList>
    </citation>
    <scope>NUCLEOTIDE SEQUENCE [LARGE SCALE GENOMIC DNA]</scope>
    <source>
        <strain evidence="3">CGMCC 4.3568</strain>
    </source>
</reference>
<dbReference type="RefSeq" id="WP_091670563.1">
    <property type="nucleotide sequence ID" value="NZ_FOKG01000002.1"/>
</dbReference>
<dbReference type="Proteomes" id="UP000243799">
    <property type="component" value="Unassembled WGS sequence"/>
</dbReference>
<name>A0A1I0WYY2_9PSEU</name>
<accession>A0A1I0WYY2</accession>
<keyword evidence="1" id="KW-0732">Signal</keyword>
<gene>
    <name evidence="2" type="ORF">SAMN05216266_102315</name>
</gene>
<feature type="signal peptide" evidence="1">
    <location>
        <begin position="1"/>
        <end position="35"/>
    </location>
</feature>
<feature type="chain" id="PRO_5017330991" description="Secreted protein" evidence="1">
    <location>
        <begin position="36"/>
        <end position="158"/>
    </location>
</feature>
<dbReference type="OrthoDB" id="3695728at2"/>
<evidence type="ECO:0008006" key="4">
    <source>
        <dbReference type="Google" id="ProtNLM"/>
    </source>
</evidence>
<sequence>MRTTKNPAQHRIRRSLVALLAGCALLATAPGAALAAPVGTDGTGTHSIAGKKKVKVDAKLDKSKVKVNEKVKLKGKLDVQAPLRASGTDGVTSLEPLVVQRLVAGVWVDLTSTSCRPNGSYQLKLSFQVQAEIKLRVYHPETTLYASATSSVFSLLVI</sequence>
<dbReference type="AlphaFoldDB" id="A0A1I0WYY2"/>
<keyword evidence="3" id="KW-1185">Reference proteome</keyword>